<keyword evidence="2" id="KW-0677">Repeat</keyword>
<dbReference type="AlphaFoldDB" id="A0A816HAD9"/>
<sequence>MHTTSLLPNGKVLVAGGYTLGGPHSSTELYDPLTGNWLLTGSMNVSRYQHTASVLSNGKVLVSSGFTDDETFSNSSELYDPMTGTWKFVAITGAFNESPDVFGPSTETWTTTSSMYHIRWDHRVVTLPNENILVVGNSRGSSSNNSAGLYNSSVKSF</sequence>
<evidence type="ECO:0000313" key="3">
    <source>
        <dbReference type="EMBL" id="CAF1450963.1"/>
    </source>
</evidence>
<dbReference type="Proteomes" id="UP000663828">
    <property type="component" value="Unassembled WGS sequence"/>
</dbReference>
<dbReference type="SUPFAM" id="SSF117281">
    <property type="entry name" value="Kelch motif"/>
    <property type="match status" value="1"/>
</dbReference>
<reference evidence="4" key="1">
    <citation type="submission" date="2021-02" db="EMBL/GenBank/DDBJ databases">
        <authorList>
            <person name="Nowell W R."/>
        </authorList>
    </citation>
    <scope>NUCLEOTIDE SEQUENCE</scope>
</reference>
<dbReference type="EMBL" id="CAJNOR010016046">
    <property type="protein sequence ID" value="CAF1684015.1"/>
    <property type="molecule type" value="Genomic_DNA"/>
</dbReference>
<dbReference type="EMBL" id="CAJNOJ010000445">
    <property type="protein sequence ID" value="CAF1450963.1"/>
    <property type="molecule type" value="Genomic_DNA"/>
</dbReference>
<dbReference type="Proteomes" id="UP000663852">
    <property type="component" value="Unassembled WGS sequence"/>
</dbReference>
<evidence type="ECO:0000256" key="1">
    <source>
        <dbReference type="ARBA" id="ARBA00022441"/>
    </source>
</evidence>
<comment type="caution">
    <text evidence="4">The sequence shown here is derived from an EMBL/GenBank/DDBJ whole genome shotgun (WGS) entry which is preliminary data.</text>
</comment>
<evidence type="ECO:0000256" key="2">
    <source>
        <dbReference type="ARBA" id="ARBA00022737"/>
    </source>
</evidence>
<evidence type="ECO:0000313" key="4">
    <source>
        <dbReference type="EMBL" id="CAF1684015.1"/>
    </source>
</evidence>
<dbReference type="Gene3D" id="2.130.10.80">
    <property type="entry name" value="Galactose oxidase/kelch, beta-propeller"/>
    <property type="match status" value="2"/>
</dbReference>
<proteinExistence type="predicted"/>
<dbReference type="Pfam" id="PF01344">
    <property type="entry name" value="Kelch_1"/>
    <property type="match status" value="1"/>
</dbReference>
<evidence type="ECO:0000313" key="5">
    <source>
        <dbReference type="Proteomes" id="UP000663828"/>
    </source>
</evidence>
<dbReference type="SMART" id="SM00612">
    <property type="entry name" value="Kelch"/>
    <property type="match status" value="2"/>
</dbReference>
<accession>A0A816HAD9</accession>
<dbReference type="InterPro" id="IPR037293">
    <property type="entry name" value="Gal_Oxidase_central_sf"/>
</dbReference>
<dbReference type="InterPro" id="IPR015915">
    <property type="entry name" value="Kelch-typ_b-propeller"/>
</dbReference>
<gene>
    <name evidence="3" type="ORF">EDS130_LOCUS39515</name>
    <name evidence="4" type="ORF">XAT740_LOCUS61358</name>
</gene>
<protein>
    <submittedName>
        <fullName evidence="4">Uncharacterized protein</fullName>
    </submittedName>
</protein>
<organism evidence="4 5">
    <name type="scientific">Adineta ricciae</name>
    <name type="common">Rotifer</name>
    <dbReference type="NCBI Taxonomy" id="249248"/>
    <lineage>
        <taxon>Eukaryota</taxon>
        <taxon>Metazoa</taxon>
        <taxon>Spiralia</taxon>
        <taxon>Gnathifera</taxon>
        <taxon>Rotifera</taxon>
        <taxon>Eurotatoria</taxon>
        <taxon>Bdelloidea</taxon>
        <taxon>Adinetida</taxon>
        <taxon>Adinetidae</taxon>
        <taxon>Adineta</taxon>
    </lineage>
</organism>
<dbReference type="InterPro" id="IPR011498">
    <property type="entry name" value="Kelch_2"/>
</dbReference>
<dbReference type="PANTHER" id="PTHR46344">
    <property type="entry name" value="OS02G0202900 PROTEIN"/>
    <property type="match status" value="1"/>
</dbReference>
<dbReference type="InterPro" id="IPR006652">
    <property type="entry name" value="Kelch_1"/>
</dbReference>
<dbReference type="Pfam" id="PF07646">
    <property type="entry name" value="Kelch_2"/>
    <property type="match status" value="1"/>
</dbReference>
<keyword evidence="1" id="KW-0880">Kelch repeat</keyword>
<keyword evidence="5" id="KW-1185">Reference proteome</keyword>
<name>A0A816HAD9_ADIRI</name>
<dbReference type="OrthoDB" id="45365at2759"/>
<dbReference type="PANTHER" id="PTHR46344:SF27">
    <property type="entry name" value="KELCH REPEAT SUPERFAMILY PROTEIN"/>
    <property type="match status" value="1"/>
</dbReference>